<dbReference type="Gene3D" id="1.20.5.1930">
    <property type="match status" value="1"/>
</dbReference>
<dbReference type="AlphaFoldDB" id="A0A1H8VLT0"/>
<keyword evidence="10 18" id="KW-0418">Kinase</keyword>
<evidence type="ECO:0000256" key="12">
    <source>
        <dbReference type="ARBA" id="ARBA00023012"/>
    </source>
</evidence>
<evidence type="ECO:0000256" key="11">
    <source>
        <dbReference type="ARBA" id="ARBA00023004"/>
    </source>
</evidence>
<dbReference type="InterPro" id="IPR036890">
    <property type="entry name" value="HATPase_C_sf"/>
</dbReference>
<comment type="cofactor">
    <cofactor evidence="2">
        <name>[4Fe-4S] cluster</name>
        <dbReference type="ChEBI" id="CHEBI:49883"/>
    </cofactor>
</comment>
<feature type="transmembrane region" description="Helical" evidence="16">
    <location>
        <begin position="46"/>
        <end position="64"/>
    </location>
</feature>
<organism evidence="18 19">
    <name type="scientific">Trujillonella endophytica</name>
    <dbReference type="NCBI Taxonomy" id="673521"/>
    <lineage>
        <taxon>Bacteria</taxon>
        <taxon>Bacillati</taxon>
        <taxon>Actinomycetota</taxon>
        <taxon>Actinomycetes</taxon>
        <taxon>Geodermatophilales</taxon>
        <taxon>Geodermatophilaceae</taxon>
        <taxon>Trujillonella</taxon>
    </lineage>
</organism>
<evidence type="ECO:0000313" key="19">
    <source>
        <dbReference type="Proteomes" id="UP000198960"/>
    </source>
</evidence>
<dbReference type="GO" id="GO:0000155">
    <property type="term" value="F:phosphorelay sensor kinase activity"/>
    <property type="evidence" value="ECO:0007669"/>
    <property type="project" value="InterPro"/>
</dbReference>
<dbReference type="SMART" id="SM00387">
    <property type="entry name" value="HATPase_c"/>
    <property type="match status" value="1"/>
</dbReference>
<feature type="transmembrane region" description="Helical" evidence="16">
    <location>
        <begin position="221"/>
        <end position="243"/>
    </location>
</feature>
<evidence type="ECO:0000256" key="10">
    <source>
        <dbReference type="ARBA" id="ARBA00022777"/>
    </source>
</evidence>
<evidence type="ECO:0000256" key="2">
    <source>
        <dbReference type="ARBA" id="ARBA00001966"/>
    </source>
</evidence>
<dbReference type="STRING" id="673521.SAMN05660991_03626"/>
<keyword evidence="12" id="KW-0902">Two-component regulatory system</keyword>
<feature type="transmembrane region" description="Helical" evidence="16">
    <location>
        <begin position="185"/>
        <end position="209"/>
    </location>
</feature>
<dbReference type="SUPFAM" id="SSF55874">
    <property type="entry name" value="ATPase domain of HSP90 chaperone/DNA topoisomerase II/histidine kinase"/>
    <property type="match status" value="1"/>
</dbReference>
<comment type="subcellular location">
    <subcellularLocation>
        <location evidence="3">Cytoplasm</location>
    </subcellularLocation>
</comment>
<keyword evidence="8" id="KW-0808">Transferase</keyword>
<protein>
    <recommendedName>
        <fullName evidence="5">Oxygen sensor histidine kinase NreB</fullName>
        <ecNumber evidence="4">2.7.13.3</ecNumber>
    </recommendedName>
    <alternativeName>
        <fullName evidence="15">Nitrogen regulation protein B</fullName>
    </alternativeName>
</protein>
<dbReference type="Gene3D" id="3.30.565.10">
    <property type="entry name" value="Histidine kinase-like ATPase, C-terminal domain"/>
    <property type="match status" value="1"/>
</dbReference>
<dbReference type="GO" id="GO:0016020">
    <property type="term" value="C:membrane"/>
    <property type="evidence" value="ECO:0007669"/>
    <property type="project" value="InterPro"/>
</dbReference>
<evidence type="ECO:0000256" key="5">
    <source>
        <dbReference type="ARBA" id="ARBA00017322"/>
    </source>
</evidence>
<sequence length="701" mass="73208">MPGPSAVRTPAVGVRAWLPGVLALTGVACTAVAVALGTWFDGTPVYGSDAVMGLLYPPVAALVLRREPGTRIGRLLLTTAVFGPYLLAGQYVQGPVLEHGWSGPLGGFAVWLTAWGFTPYFVVLALVPLFFPTGTLPSPRWRPFARVLVAAVAVTVLATMVRRYSDFTDAVTNPLSVTSGDLPEHVLRLGSQLTFLVGAPAGVAALVLRMRRARGMERTQLQWLTLGVTVLVLCTLGSFALDATPASDAVFALGFAAVPVSVAIAVLRHGLFDVGLVVSRALVFTVLSVLLLVAYVGFVALVGEISAGERRIAVAAAAIAALAAAAGWERAQRGVDRLLYGERRDPLAVATRVGSSLDLAGGPVDALQALVDEVARALRLPRVSVVPADPRLAAVTSAGAAPEMDVEVFGLTALGTRVGELRICHRSPGERWRRTERAAFDDVARRAAVLVWAAELVDDLQVSRERIVAGREEERRRLRHDLHDGVGPELAGMALQLERLAGKLAGGSAGGPADSAVHGDRRDHGDLGDLAALAGRLRDQMRRTVAAVRRAVDDLRPPALDELGLVGALREHVAAYRMTVAAGGPGRPGDDGGATVTVVAPDLPPLRAAVEVAAYRIATEAVANAVRHAGATTCWVRLAVTGDALLVEITDDGLGIDPGAVSGVGSTSMRERAAELGGSLEIDSAPGEGTTVRTRLPLATS</sequence>
<accession>A0A1H8VLT0</accession>
<evidence type="ECO:0000313" key="18">
    <source>
        <dbReference type="EMBL" id="SEP15818.1"/>
    </source>
</evidence>
<keyword evidence="9" id="KW-0479">Metal-binding</keyword>
<dbReference type="PROSITE" id="PS50109">
    <property type="entry name" value="HIS_KIN"/>
    <property type="match status" value="1"/>
</dbReference>
<keyword evidence="16" id="KW-0472">Membrane</keyword>
<evidence type="ECO:0000256" key="1">
    <source>
        <dbReference type="ARBA" id="ARBA00000085"/>
    </source>
</evidence>
<feature type="domain" description="Histidine kinase" evidence="17">
    <location>
        <begin position="616"/>
        <end position="700"/>
    </location>
</feature>
<dbReference type="InterPro" id="IPR004358">
    <property type="entry name" value="Sig_transdc_His_kin-like_C"/>
</dbReference>
<dbReference type="Proteomes" id="UP000198960">
    <property type="component" value="Unassembled WGS sequence"/>
</dbReference>
<comment type="function">
    <text evidence="14">Member of the two-component regulatory system NreB/NreC involved in the control of dissimilatory nitrate/nitrite reduction in response to oxygen. NreB functions as a direct oxygen sensor histidine kinase which is autophosphorylated, in the absence of oxygen, probably at the conserved histidine residue, and transfers its phosphate group probably to a conserved aspartate residue of NreC. NreB/NreC activates the expression of the nitrate (narGHJI) and nitrite (nir) reductase operons, as well as the putative nitrate transporter gene narT.</text>
</comment>
<evidence type="ECO:0000256" key="4">
    <source>
        <dbReference type="ARBA" id="ARBA00012438"/>
    </source>
</evidence>
<gene>
    <name evidence="18" type="ORF">SAMN05660991_03626</name>
</gene>
<dbReference type="InterPro" id="IPR005467">
    <property type="entry name" value="His_kinase_dom"/>
</dbReference>
<feature type="transmembrane region" description="Helical" evidence="16">
    <location>
        <begin position="108"/>
        <end position="131"/>
    </location>
</feature>
<dbReference type="InterPro" id="IPR011712">
    <property type="entry name" value="Sig_transdc_His_kin_sub3_dim/P"/>
</dbReference>
<name>A0A1H8VLT0_9ACTN</name>
<evidence type="ECO:0000256" key="3">
    <source>
        <dbReference type="ARBA" id="ARBA00004496"/>
    </source>
</evidence>
<keyword evidence="11" id="KW-0408">Iron</keyword>
<evidence type="ECO:0000256" key="16">
    <source>
        <dbReference type="SAM" id="Phobius"/>
    </source>
</evidence>
<evidence type="ECO:0000259" key="17">
    <source>
        <dbReference type="PROSITE" id="PS50109"/>
    </source>
</evidence>
<evidence type="ECO:0000256" key="6">
    <source>
        <dbReference type="ARBA" id="ARBA00022485"/>
    </source>
</evidence>
<feature type="transmembrane region" description="Helical" evidence="16">
    <location>
        <begin position="21"/>
        <end position="40"/>
    </location>
</feature>
<feature type="transmembrane region" description="Helical" evidence="16">
    <location>
        <begin position="143"/>
        <end position="165"/>
    </location>
</feature>
<reference evidence="19" key="1">
    <citation type="submission" date="2016-10" db="EMBL/GenBank/DDBJ databases">
        <authorList>
            <person name="Varghese N."/>
            <person name="Submissions S."/>
        </authorList>
    </citation>
    <scope>NUCLEOTIDE SEQUENCE [LARGE SCALE GENOMIC DNA]</scope>
    <source>
        <strain evidence="19">DSM 45413</strain>
    </source>
</reference>
<evidence type="ECO:0000256" key="8">
    <source>
        <dbReference type="ARBA" id="ARBA00022679"/>
    </source>
</evidence>
<keyword evidence="16" id="KW-1133">Transmembrane helix</keyword>
<dbReference type="EMBL" id="FOEE01000012">
    <property type="protein sequence ID" value="SEP15818.1"/>
    <property type="molecule type" value="Genomic_DNA"/>
</dbReference>
<dbReference type="CDD" id="cd16917">
    <property type="entry name" value="HATPase_UhpB-NarQ-NarX-like"/>
    <property type="match status" value="1"/>
</dbReference>
<dbReference type="InterPro" id="IPR003594">
    <property type="entry name" value="HATPase_dom"/>
</dbReference>
<keyword evidence="13" id="KW-0411">Iron-sulfur</keyword>
<dbReference type="GO" id="GO:0046983">
    <property type="term" value="F:protein dimerization activity"/>
    <property type="evidence" value="ECO:0007669"/>
    <property type="project" value="InterPro"/>
</dbReference>
<dbReference type="GO" id="GO:0046872">
    <property type="term" value="F:metal ion binding"/>
    <property type="evidence" value="ECO:0007669"/>
    <property type="project" value="UniProtKB-KW"/>
</dbReference>
<evidence type="ECO:0000256" key="15">
    <source>
        <dbReference type="ARBA" id="ARBA00030800"/>
    </source>
</evidence>
<dbReference type="Pfam" id="PF07730">
    <property type="entry name" value="HisKA_3"/>
    <property type="match status" value="1"/>
</dbReference>
<keyword evidence="19" id="KW-1185">Reference proteome</keyword>
<dbReference type="GO" id="GO:0051539">
    <property type="term" value="F:4 iron, 4 sulfur cluster binding"/>
    <property type="evidence" value="ECO:0007669"/>
    <property type="project" value="UniProtKB-KW"/>
</dbReference>
<evidence type="ECO:0000256" key="9">
    <source>
        <dbReference type="ARBA" id="ARBA00022723"/>
    </source>
</evidence>
<keyword evidence="16" id="KW-0812">Transmembrane</keyword>
<dbReference type="RefSeq" id="WP_091946681.1">
    <property type="nucleotide sequence ID" value="NZ_FOEE01000012.1"/>
</dbReference>
<keyword evidence="7" id="KW-0963">Cytoplasm</keyword>
<dbReference type="Pfam" id="PF02518">
    <property type="entry name" value="HATPase_c"/>
    <property type="match status" value="1"/>
</dbReference>
<dbReference type="PANTHER" id="PTHR24421">
    <property type="entry name" value="NITRATE/NITRITE SENSOR PROTEIN NARX-RELATED"/>
    <property type="match status" value="1"/>
</dbReference>
<comment type="catalytic activity">
    <reaction evidence="1">
        <text>ATP + protein L-histidine = ADP + protein N-phospho-L-histidine.</text>
        <dbReference type="EC" id="2.7.13.3"/>
    </reaction>
</comment>
<feature type="transmembrane region" description="Helical" evidence="16">
    <location>
        <begin position="249"/>
        <end position="269"/>
    </location>
</feature>
<feature type="transmembrane region" description="Helical" evidence="16">
    <location>
        <begin position="281"/>
        <end position="300"/>
    </location>
</feature>
<dbReference type="EC" id="2.7.13.3" evidence="4"/>
<dbReference type="InterPro" id="IPR050482">
    <property type="entry name" value="Sensor_HK_TwoCompSys"/>
</dbReference>
<evidence type="ECO:0000256" key="13">
    <source>
        <dbReference type="ARBA" id="ARBA00023014"/>
    </source>
</evidence>
<dbReference type="GO" id="GO:0005737">
    <property type="term" value="C:cytoplasm"/>
    <property type="evidence" value="ECO:0007669"/>
    <property type="project" value="UniProtKB-SubCell"/>
</dbReference>
<dbReference type="PRINTS" id="PR00344">
    <property type="entry name" value="BCTRLSENSOR"/>
</dbReference>
<keyword evidence="6" id="KW-0004">4Fe-4S</keyword>
<evidence type="ECO:0000256" key="7">
    <source>
        <dbReference type="ARBA" id="ARBA00022490"/>
    </source>
</evidence>
<feature type="transmembrane region" description="Helical" evidence="16">
    <location>
        <begin position="71"/>
        <end position="88"/>
    </location>
</feature>
<evidence type="ECO:0000256" key="14">
    <source>
        <dbReference type="ARBA" id="ARBA00024827"/>
    </source>
</evidence>
<proteinExistence type="predicted"/>